<accession>A0A1G8MEP7</accession>
<reference evidence="3" key="1">
    <citation type="submission" date="2016-10" db="EMBL/GenBank/DDBJ databases">
        <authorList>
            <person name="Varghese N."/>
            <person name="Submissions S."/>
        </authorList>
    </citation>
    <scope>NUCLEOTIDE SEQUENCE [LARGE SCALE GENOMIC DNA]</scope>
    <source>
        <strain evidence="3">DSM 17071</strain>
    </source>
</reference>
<protein>
    <submittedName>
        <fullName evidence="2">Uncharacterized protein</fullName>
    </submittedName>
</protein>
<evidence type="ECO:0000256" key="1">
    <source>
        <dbReference type="SAM" id="Phobius"/>
    </source>
</evidence>
<feature type="transmembrane region" description="Helical" evidence="1">
    <location>
        <begin position="72"/>
        <end position="92"/>
    </location>
</feature>
<name>A0A1G8MEP7_9FLAO</name>
<keyword evidence="1" id="KW-0812">Transmembrane</keyword>
<dbReference type="OrthoDB" id="764986at2"/>
<dbReference type="EMBL" id="FNDW01000011">
    <property type="protein sequence ID" value="SDI66335.1"/>
    <property type="molecule type" value="Genomic_DNA"/>
</dbReference>
<keyword evidence="1" id="KW-1133">Transmembrane helix</keyword>
<keyword evidence="3" id="KW-1185">Reference proteome</keyword>
<dbReference type="Proteomes" id="UP000198869">
    <property type="component" value="Unassembled WGS sequence"/>
</dbReference>
<organism evidence="2 3">
    <name type="scientific">Chryseobacterium taeanense</name>
    <dbReference type="NCBI Taxonomy" id="311334"/>
    <lineage>
        <taxon>Bacteria</taxon>
        <taxon>Pseudomonadati</taxon>
        <taxon>Bacteroidota</taxon>
        <taxon>Flavobacteriia</taxon>
        <taxon>Flavobacteriales</taxon>
        <taxon>Weeksellaceae</taxon>
        <taxon>Chryseobacterium group</taxon>
        <taxon>Chryseobacterium</taxon>
    </lineage>
</organism>
<feature type="transmembrane region" description="Helical" evidence="1">
    <location>
        <begin position="104"/>
        <end position="124"/>
    </location>
</feature>
<evidence type="ECO:0000313" key="2">
    <source>
        <dbReference type="EMBL" id="SDI66335.1"/>
    </source>
</evidence>
<feature type="transmembrane region" description="Helical" evidence="1">
    <location>
        <begin position="12"/>
        <end position="31"/>
    </location>
</feature>
<proteinExistence type="predicted"/>
<dbReference type="RefSeq" id="WP_089860368.1">
    <property type="nucleotide sequence ID" value="NZ_FNDW01000011.1"/>
</dbReference>
<feature type="transmembrane region" description="Helical" evidence="1">
    <location>
        <begin position="43"/>
        <end position="60"/>
    </location>
</feature>
<dbReference type="AlphaFoldDB" id="A0A1G8MEP7"/>
<keyword evidence="1" id="KW-0472">Membrane</keyword>
<dbReference type="STRING" id="311334.SAMN05421846_111105"/>
<gene>
    <name evidence="2" type="ORF">SAMN05421846_111105</name>
</gene>
<evidence type="ECO:0000313" key="3">
    <source>
        <dbReference type="Proteomes" id="UP000198869"/>
    </source>
</evidence>
<sequence length="130" mass="14887">MENNLPKIYSKQSILGFSMFFSTLFGGVMLYKNLIETKKKAEAYIVLGFSVVLTVIQVVLEMMLENPKTSYAYLWGLVGGYILAYYFFPKYFPNEEQYHKKSIWIPLIIGILISAVFIALIIYGGSIENE</sequence>